<keyword evidence="5" id="KW-1185">Reference proteome</keyword>
<dbReference type="PANTHER" id="PTHR47566:SF1">
    <property type="entry name" value="PROTEIN NUD1"/>
    <property type="match status" value="1"/>
</dbReference>
<dbReference type="RefSeq" id="WP_121916508.1">
    <property type="nucleotide sequence ID" value="NZ_REFV01000003.1"/>
</dbReference>
<sequence>MRSSIFLITILLACFYSCSTDEDSQNMESTEQEMQEVVVDRTAIPDPVFEAYLVSINADDVVDGSVITEQLLLVDQIVVDDLGIEDLTGIENCPNLYNLWLQNNNVSSLNVSQNTKLQFLYADGNNLTSIDVSNLAVLEKLSLRNNNLSTINITNNPVIELLEVSDNEINAISVVDNPSLFRLDVTNNPLSCIEASEEQINNQNLNWTLDADDTVSLDCN</sequence>
<dbReference type="PANTHER" id="PTHR47566">
    <property type="match status" value="1"/>
</dbReference>
<evidence type="ECO:0000256" key="3">
    <source>
        <dbReference type="SAM" id="SignalP"/>
    </source>
</evidence>
<dbReference type="GO" id="GO:0035591">
    <property type="term" value="F:signaling adaptor activity"/>
    <property type="evidence" value="ECO:0007669"/>
    <property type="project" value="TreeGrafter"/>
</dbReference>
<dbReference type="Proteomes" id="UP000281985">
    <property type="component" value="Unassembled WGS sequence"/>
</dbReference>
<gene>
    <name evidence="4" type="ORF">EAX61_04675</name>
</gene>
<evidence type="ECO:0000256" key="1">
    <source>
        <dbReference type="ARBA" id="ARBA00022614"/>
    </source>
</evidence>
<dbReference type="AlphaFoldDB" id="A0A3M0GDC1"/>
<organism evidence="4 5">
    <name type="scientific">Dokdonia sinensis</name>
    <dbReference type="NCBI Taxonomy" id="2479847"/>
    <lineage>
        <taxon>Bacteria</taxon>
        <taxon>Pseudomonadati</taxon>
        <taxon>Bacteroidota</taxon>
        <taxon>Flavobacteriia</taxon>
        <taxon>Flavobacteriales</taxon>
        <taxon>Flavobacteriaceae</taxon>
        <taxon>Dokdonia</taxon>
    </lineage>
</organism>
<feature type="signal peptide" evidence="3">
    <location>
        <begin position="1"/>
        <end position="19"/>
    </location>
</feature>
<dbReference type="EMBL" id="REFV01000003">
    <property type="protein sequence ID" value="RMB62875.1"/>
    <property type="molecule type" value="Genomic_DNA"/>
</dbReference>
<keyword evidence="3" id="KW-0732">Signal</keyword>
<dbReference type="SUPFAM" id="SSF52058">
    <property type="entry name" value="L domain-like"/>
    <property type="match status" value="1"/>
</dbReference>
<dbReference type="InterPro" id="IPR032675">
    <property type="entry name" value="LRR_dom_sf"/>
</dbReference>
<protein>
    <recommendedName>
        <fullName evidence="6">Leucine-rich repeat domain-containing protein</fullName>
    </recommendedName>
</protein>
<comment type="caution">
    <text evidence="4">The sequence shown here is derived from an EMBL/GenBank/DDBJ whole genome shotgun (WGS) entry which is preliminary data.</text>
</comment>
<name>A0A3M0GDC1_9FLAO</name>
<evidence type="ECO:0008006" key="6">
    <source>
        <dbReference type="Google" id="ProtNLM"/>
    </source>
</evidence>
<accession>A0A3M0GDC1</accession>
<dbReference type="Gene3D" id="3.80.10.10">
    <property type="entry name" value="Ribonuclease Inhibitor"/>
    <property type="match status" value="1"/>
</dbReference>
<evidence type="ECO:0000256" key="2">
    <source>
        <dbReference type="ARBA" id="ARBA00022737"/>
    </source>
</evidence>
<keyword evidence="2" id="KW-0677">Repeat</keyword>
<keyword evidence="1" id="KW-0433">Leucine-rich repeat</keyword>
<evidence type="ECO:0000313" key="5">
    <source>
        <dbReference type="Proteomes" id="UP000281985"/>
    </source>
</evidence>
<feature type="chain" id="PRO_5018286130" description="Leucine-rich repeat domain-containing protein" evidence="3">
    <location>
        <begin position="20"/>
        <end position="220"/>
    </location>
</feature>
<dbReference type="InterPro" id="IPR052574">
    <property type="entry name" value="CDIRP"/>
</dbReference>
<reference evidence="4 5" key="1">
    <citation type="submission" date="2018-10" db="EMBL/GenBank/DDBJ databases">
        <title>Dokdonia luteus sp. nov., isolated from sea water.</title>
        <authorList>
            <person name="Zhou L.Y."/>
            <person name="Du Z.J."/>
        </authorList>
    </citation>
    <scope>NUCLEOTIDE SEQUENCE [LARGE SCALE GENOMIC DNA]</scope>
    <source>
        <strain evidence="4 5">SH27</strain>
    </source>
</reference>
<evidence type="ECO:0000313" key="4">
    <source>
        <dbReference type="EMBL" id="RMB62875.1"/>
    </source>
</evidence>
<proteinExistence type="predicted"/>